<dbReference type="EMBL" id="CP023483">
    <property type="protein sequence ID" value="ATF26107.1"/>
    <property type="molecule type" value="Genomic_DNA"/>
</dbReference>
<gene>
    <name evidence="2" type="ORF">CNY62_06675</name>
</gene>
<dbReference type="RefSeq" id="WP_069126490.1">
    <property type="nucleotide sequence ID" value="NZ_CP023483.1"/>
</dbReference>
<dbReference type="AlphaFoldDB" id="A0A1D2LVD2"/>
<protein>
    <submittedName>
        <fullName evidence="2">Uncharacterized protein</fullName>
    </submittedName>
</protein>
<feature type="transmembrane region" description="Helical" evidence="1">
    <location>
        <begin position="12"/>
        <end position="29"/>
    </location>
</feature>
<dbReference type="KEGG" id="bths:CNY62_06675"/>
<keyword evidence="1" id="KW-0472">Membrane</keyword>
<proteinExistence type="predicted"/>
<dbReference type="STRING" id="2756.BFR44_11670"/>
<feature type="transmembrane region" description="Helical" evidence="1">
    <location>
        <begin position="35"/>
        <end position="52"/>
    </location>
</feature>
<evidence type="ECO:0000256" key="1">
    <source>
        <dbReference type="SAM" id="Phobius"/>
    </source>
</evidence>
<evidence type="ECO:0000313" key="2">
    <source>
        <dbReference type="EMBL" id="ATF26107.1"/>
    </source>
</evidence>
<sequence length="70" mass="8431">MKTKRSMQLKVFYWALMALLFTIVAWLNTEPFYRWIAITWVVICIVYIFVLIRNYHRTKNAPSKTEDASE</sequence>
<accession>A0A1D2LVD2</accession>
<dbReference type="Proteomes" id="UP000243591">
    <property type="component" value="Chromosome"/>
</dbReference>
<keyword evidence="1" id="KW-0812">Transmembrane</keyword>
<evidence type="ECO:0000313" key="3">
    <source>
        <dbReference type="Proteomes" id="UP000243591"/>
    </source>
</evidence>
<keyword evidence="3" id="KW-1185">Reference proteome</keyword>
<keyword evidence="1" id="KW-1133">Transmembrane helix</keyword>
<organism evidence="2 3">
    <name type="scientific">Brochothrix thermosphacta</name>
    <name type="common">Microbacterium thermosphactum</name>
    <dbReference type="NCBI Taxonomy" id="2756"/>
    <lineage>
        <taxon>Bacteria</taxon>
        <taxon>Bacillati</taxon>
        <taxon>Bacillota</taxon>
        <taxon>Bacilli</taxon>
        <taxon>Bacillales</taxon>
        <taxon>Listeriaceae</taxon>
        <taxon>Brochothrix</taxon>
    </lineage>
</organism>
<name>A0A1D2LVD2_BROTH</name>
<reference evidence="2 3" key="1">
    <citation type="submission" date="2017-09" db="EMBL/GenBank/DDBJ databases">
        <title>Complete Genome Sequences of Two Strains of the Meat Spoilage Bacterium Brochothrix thermosphacta Isolated from Ground Chicken.</title>
        <authorList>
            <person name="Paoli G.C."/>
            <person name="Wijey C."/>
            <person name="Chen C.-Y."/>
            <person name="Nguyen L."/>
            <person name="Yan X."/>
            <person name="Irwin P.L."/>
        </authorList>
    </citation>
    <scope>NUCLEOTIDE SEQUENCE [LARGE SCALE GENOMIC DNA]</scope>
    <source>
        <strain evidence="2 3">BI</strain>
    </source>
</reference>